<dbReference type="Proteomes" id="UP001596504">
    <property type="component" value="Unassembled WGS sequence"/>
</dbReference>
<dbReference type="EMBL" id="JBHTCJ010000021">
    <property type="protein sequence ID" value="MFC7344909.1"/>
    <property type="molecule type" value="Genomic_DNA"/>
</dbReference>
<evidence type="ECO:0000313" key="2">
    <source>
        <dbReference type="Proteomes" id="UP001596504"/>
    </source>
</evidence>
<comment type="caution">
    <text evidence="1">The sequence shown here is derived from an EMBL/GenBank/DDBJ whole genome shotgun (WGS) entry which is preliminary data.</text>
</comment>
<organism evidence="1 2">
    <name type="scientific">Saccharopolyspora griseoalba</name>
    <dbReference type="NCBI Taxonomy" id="1431848"/>
    <lineage>
        <taxon>Bacteria</taxon>
        <taxon>Bacillati</taxon>
        <taxon>Actinomycetota</taxon>
        <taxon>Actinomycetes</taxon>
        <taxon>Pseudonocardiales</taxon>
        <taxon>Pseudonocardiaceae</taxon>
        <taxon>Saccharopolyspora</taxon>
    </lineage>
</organism>
<dbReference type="RefSeq" id="WP_380673161.1">
    <property type="nucleotide sequence ID" value="NZ_JBHTCJ010000021.1"/>
</dbReference>
<reference evidence="2" key="1">
    <citation type="journal article" date="2019" name="Int. J. Syst. Evol. Microbiol.">
        <title>The Global Catalogue of Microorganisms (GCM) 10K type strain sequencing project: providing services to taxonomists for standard genome sequencing and annotation.</title>
        <authorList>
            <consortium name="The Broad Institute Genomics Platform"/>
            <consortium name="The Broad Institute Genome Sequencing Center for Infectious Disease"/>
            <person name="Wu L."/>
            <person name="Ma J."/>
        </authorList>
    </citation>
    <scope>NUCLEOTIDE SEQUENCE [LARGE SCALE GENOMIC DNA]</scope>
    <source>
        <strain evidence="2">WLHS5</strain>
    </source>
</reference>
<protein>
    <submittedName>
        <fullName evidence="1">Uncharacterized protein</fullName>
    </submittedName>
</protein>
<proteinExistence type="predicted"/>
<name>A0ABW2LQW2_9PSEU</name>
<sequence>MNEEGIEDLIGTGPLAERLGVKTETIVKWVHRHPPGSATPCPKPRKTLTRTGKGKRYVYGWELEQLPEWDRWMEDRRQGLPRSREELERIAYEAQFDTSAELEEGLTWVNPKQEGGKNDG</sequence>
<evidence type="ECO:0000313" key="1">
    <source>
        <dbReference type="EMBL" id="MFC7344909.1"/>
    </source>
</evidence>
<accession>A0ABW2LQW2</accession>
<gene>
    <name evidence="1" type="ORF">ACFQRI_26155</name>
</gene>
<keyword evidence="2" id="KW-1185">Reference proteome</keyword>